<dbReference type="Pfam" id="PF08281">
    <property type="entry name" value="Sigma70_r4_2"/>
    <property type="match status" value="1"/>
</dbReference>
<evidence type="ECO:0000256" key="3">
    <source>
        <dbReference type="ARBA" id="ARBA00023082"/>
    </source>
</evidence>
<evidence type="ECO:0000256" key="2">
    <source>
        <dbReference type="ARBA" id="ARBA00023015"/>
    </source>
</evidence>
<evidence type="ECO:0000313" key="7">
    <source>
        <dbReference type="EMBL" id="SDL89218.1"/>
    </source>
</evidence>
<gene>
    <name evidence="7" type="ORF">SAMN05421820_102423</name>
</gene>
<dbReference type="InterPro" id="IPR013325">
    <property type="entry name" value="RNA_pol_sigma_r2"/>
</dbReference>
<dbReference type="Pfam" id="PF04542">
    <property type="entry name" value="Sigma70_r2"/>
    <property type="match status" value="1"/>
</dbReference>
<dbReference type="EMBL" id="FNGY01000002">
    <property type="protein sequence ID" value="SDL89218.1"/>
    <property type="molecule type" value="Genomic_DNA"/>
</dbReference>
<dbReference type="InterPro" id="IPR013249">
    <property type="entry name" value="RNA_pol_sigma70_r4_t2"/>
</dbReference>
<dbReference type="NCBIfam" id="TIGR02937">
    <property type="entry name" value="sigma70-ECF"/>
    <property type="match status" value="1"/>
</dbReference>
<dbReference type="SUPFAM" id="SSF88659">
    <property type="entry name" value="Sigma3 and sigma4 domains of RNA polymerase sigma factors"/>
    <property type="match status" value="1"/>
</dbReference>
<reference evidence="8" key="1">
    <citation type="submission" date="2016-10" db="EMBL/GenBank/DDBJ databases">
        <authorList>
            <person name="Varghese N."/>
            <person name="Submissions S."/>
        </authorList>
    </citation>
    <scope>NUCLEOTIDE SEQUENCE [LARGE SCALE GENOMIC DNA]</scope>
    <source>
        <strain evidence="8">DSM 19110</strain>
    </source>
</reference>
<evidence type="ECO:0000259" key="6">
    <source>
        <dbReference type="Pfam" id="PF08281"/>
    </source>
</evidence>
<organism evidence="7 8">
    <name type="scientific">Pedobacter steynii</name>
    <dbReference type="NCBI Taxonomy" id="430522"/>
    <lineage>
        <taxon>Bacteria</taxon>
        <taxon>Pseudomonadati</taxon>
        <taxon>Bacteroidota</taxon>
        <taxon>Sphingobacteriia</taxon>
        <taxon>Sphingobacteriales</taxon>
        <taxon>Sphingobacteriaceae</taxon>
        <taxon>Pedobacter</taxon>
    </lineage>
</organism>
<dbReference type="PANTHER" id="PTHR43133">
    <property type="entry name" value="RNA POLYMERASE ECF-TYPE SIGMA FACTO"/>
    <property type="match status" value="1"/>
</dbReference>
<dbReference type="SUPFAM" id="SSF88946">
    <property type="entry name" value="Sigma2 domain of RNA polymerase sigma factors"/>
    <property type="match status" value="1"/>
</dbReference>
<feature type="domain" description="RNA polymerase sigma-70 region 2" evidence="5">
    <location>
        <begin position="33"/>
        <end position="93"/>
    </location>
</feature>
<evidence type="ECO:0000256" key="1">
    <source>
        <dbReference type="ARBA" id="ARBA00010641"/>
    </source>
</evidence>
<dbReference type="InterPro" id="IPR014284">
    <property type="entry name" value="RNA_pol_sigma-70_dom"/>
</dbReference>
<keyword evidence="4" id="KW-0804">Transcription</keyword>
<keyword evidence="3" id="KW-0731">Sigma factor</keyword>
<protein>
    <submittedName>
        <fullName evidence="7">RNA polymerase sigma-70 factor, ECF subfamily</fullName>
    </submittedName>
</protein>
<keyword evidence="2" id="KW-0805">Transcription regulation</keyword>
<evidence type="ECO:0000313" key="8">
    <source>
        <dbReference type="Proteomes" id="UP000183200"/>
    </source>
</evidence>
<keyword evidence="8" id="KW-1185">Reference proteome</keyword>
<dbReference type="PANTHER" id="PTHR43133:SF46">
    <property type="entry name" value="RNA POLYMERASE SIGMA-70 FACTOR ECF SUBFAMILY"/>
    <property type="match status" value="1"/>
</dbReference>
<dbReference type="OrthoDB" id="9150024at2"/>
<dbReference type="GO" id="GO:0003677">
    <property type="term" value="F:DNA binding"/>
    <property type="evidence" value="ECO:0007669"/>
    <property type="project" value="InterPro"/>
</dbReference>
<dbReference type="Proteomes" id="UP000183200">
    <property type="component" value="Unassembled WGS sequence"/>
</dbReference>
<sequence length="197" mass="23492">MSTLEAKMKIDLNDQQSLWIGLRAGEEPALFNLYKQLYNPLFNYAFILFKERENVEDAINQMFLELWENRLSLKPVSNVKSYLFTYLRRKISREKAVINRVVLPTVETFERSIMDYIIELQVEEELRGSIFKAINKLTGRQKQLIMLRFYEDLEYTEISEKTGLATQTVYNNIHQAIKILRTDLKIPMYILIWLLKR</sequence>
<dbReference type="GO" id="GO:0016987">
    <property type="term" value="F:sigma factor activity"/>
    <property type="evidence" value="ECO:0007669"/>
    <property type="project" value="UniProtKB-KW"/>
</dbReference>
<dbReference type="CDD" id="cd06171">
    <property type="entry name" value="Sigma70_r4"/>
    <property type="match status" value="1"/>
</dbReference>
<dbReference type="AlphaFoldDB" id="A0A1G9NRJ4"/>
<dbReference type="RefSeq" id="WP_074605296.1">
    <property type="nucleotide sequence ID" value="NZ_FNGY01000002.1"/>
</dbReference>
<dbReference type="InterPro" id="IPR039425">
    <property type="entry name" value="RNA_pol_sigma-70-like"/>
</dbReference>
<dbReference type="GO" id="GO:0006352">
    <property type="term" value="P:DNA-templated transcription initiation"/>
    <property type="evidence" value="ECO:0007669"/>
    <property type="project" value="InterPro"/>
</dbReference>
<dbReference type="Gene3D" id="1.10.1740.10">
    <property type="match status" value="1"/>
</dbReference>
<proteinExistence type="inferred from homology"/>
<dbReference type="InterPro" id="IPR036388">
    <property type="entry name" value="WH-like_DNA-bd_sf"/>
</dbReference>
<dbReference type="Gene3D" id="1.10.10.10">
    <property type="entry name" value="Winged helix-like DNA-binding domain superfamily/Winged helix DNA-binding domain"/>
    <property type="match status" value="1"/>
</dbReference>
<feature type="domain" description="RNA polymerase sigma factor 70 region 4 type 2" evidence="6">
    <location>
        <begin position="130"/>
        <end position="178"/>
    </location>
</feature>
<dbReference type="InterPro" id="IPR007627">
    <property type="entry name" value="RNA_pol_sigma70_r2"/>
</dbReference>
<comment type="similarity">
    <text evidence="1">Belongs to the sigma-70 factor family. ECF subfamily.</text>
</comment>
<evidence type="ECO:0000259" key="5">
    <source>
        <dbReference type="Pfam" id="PF04542"/>
    </source>
</evidence>
<evidence type="ECO:0000256" key="4">
    <source>
        <dbReference type="ARBA" id="ARBA00023163"/>
    </source>
</evidence>
<accession>A0A1G9NRJ4</accession>
<dbReference type="InterPro" id="IPR013324">
    <property type="entry name" value="RNA_pol_sigma_r3/r4-like"/>
</dbReference>
<name>A0A1G9NRJ4_9SPHI</name>